<dbReference type="Pfam" id="PF02178">
    <property type="entry name" value="AT_hook"/>
    <property type="match status" value="2"/>
</dbReference>
<protein>
    <submittedName>
        <fullName evidence="3">Maebl</fullName>
    </submittedName>
</protein>
<dbReference type="Gene3D" id="3.40.50.1010">
    <property type="entry name" value="5'-nuclease"/>
    <property type="match status" value="1"/>
</dbReference>
<dbReference type="RefSeq" id="WP_080701837.1">
    <property type="nucleotide sequence ID" value="NZ_JFZV01000008.1"/>
</dbReference>
<dbReference type="CDD" id="cd10146">
    <property type="entry name" value="LabA_like_C"/>
    <property type="match status" value="1"/>
</dbReference>
<dbReference type="Proteomes" id="UP000027170">
    <property type="component" value="Unassembled WGS sequence"/>
</dbReference>
<dbReference type="Pfam" id="PF12872">
    <property type="entry name" value="OST-HTH"/>
    <property type="match status" value="2"/>
</dbReference>
<dbReference type="SMART" id="SM00384">
    <property type="entry name" value="AT_hook"/>
    <property type="match status" value="2"/>
</dbReference>
<feature type="region of interest" description="Disordered" evidence="1">
    <location>
        <begin position="297"/>
        <end position="382"/>
    </location>
</feature>
<dbReference type="CDD" id="cd11297">
    <property type="entry name" value="PIN_LabA-like_N_1"/>
    <property type="match status" value="1"/>
</dbReference>
<dbReference type="PANTHER" id="PTHR35811">
    <property type="entry name" value="SLR1870 PROTEIN"/>
    <property type="match status" value="1"/>
</dbReference>
<dbReference type="InterPro" id="IPR017956">
    <property type="entry name" value="AT_hook_DNA-bd_motif"/>
</dbReference>
<keyword evidence="4" id="KW-1185">Reference proteome</keyword>
<dbReference type="InterPro" id="IPR025605">
    <property type="entry name" value="OST-HTH/LOTUS_dom"/>
</dbReference>
<dbReference type="PANTHER" id="PTHR35811:SF1">
    <property type="entry name" value="HTH OST-TYPE DOMAIN-CONTAINING PROTEIN"/>
    <property type="match status" value="1"/>
</dbReference>
<feature type="domain" description="HTH OST-type" evidence="2">
    <location>
        <begin position="174"/>
        <end position="247"/>
    </location>
</feature>
<dbReference type="Gene3D" id="3.30.420.610">
    <property type="entry name" value="LOTUS domain-like"/>
    <property type="match status" value="2"/>
</dbReference>
<dbReference type="AlphaFoldDB" id="A0A066TR13"/>
<proteinExistence type="predicted"/>
<evidence type="ECO:0000313" key="3">
    <source>
        <dbReference type="EMBL" id="KDN14349.1"/>
    </source>
</evidence>
<evidence type="ECO:0000313" key="4">
    <source>
        <dbReference type="Proteomes" id="UP000027170"/>
    </source>
</evidence>
<dbReference type="EMBL" id="JFZV01000008">
    <property type="protein sequence ID" value="KDN14349.1"/>
    <property type="molecule type" value="Genomic_DNA"/>
</dbReference>
<dbReference type="InterPro" id="IPR041966">
    <property type="entry name" value="LOTUS-like"/>
</dbReference>
<dbReference type="InterPro" id="IPR021139">
    <property type="entry name" value="NYN"/>
</dbReference>
<accession>A0A066TR13</accession>
<sequence length="496" mass="55339">MTTENSAKLAVLIDADNTSATTVESLLEEIAKYGIASVKRIYGDWSSGLSKWKDALLPHAITPVQQFAYTKGKNATDMAMVIDAMDLLYSNTFDGFCIVSSDSDFTRLASRIRENGLTVYGFGQKKTPESFRKACDKFIYTENLLSHTTVEIGEDKIQTPIFRNKRKTPAELKQDTALINLFRNAVKEHADDEGWTSLGVVGQYINKVNSDFDARNYGYTKLSYLINAIDIFETQMHGNHLWLRLKKRNNNLAPKTENKLYAPVSEQAAFQQQNNDAPLVITIPAVNTAMPAEKVSVTIEPEEKKKDKEPVLVQIETQGSEFTSYDKTRQEQTKRGRGRPRKIVFESAVTPAEKSRGRGRPPKSTFNTRSTRSGRSSNETSSRHYWNRLVPLVQKAIERTCDIEGWATVSSVARELVTGDGGFNARDYGFDSANNAIAAISSEWVDSRKAGRGLRVRVVKPYDVEVDGNTIPAHELAAKSIAPVIDDDDDNFGNNL</sequence>
<evidence type="ECO:0000256" key="1">
    <source>
        <dbReference type="SAM" id="MobiDB-lite"/>
    </source>
</evidence>
<name>A0A066TR13_9NEIS</name>
<dbReference type="eggNOG" id="COG1432">
    <property type="taxonomic scope" value="Bacteria"/>
</dbReference>
<evidence type="ECO:0000259" key="2">
    <source>
        <dbReference type="PROSITE" id="PS51644"/>
    </source>
</evidence>
<feature type="compositionally biased region" description="Basic and acidic residues" evidence="1">
    <location>
        <begin position="301"/>
        <end position="310"/>
    </location>
</feature>
<feature type="compositionally biased region" description="Basic and acidic residues" evidence="1">
    <location>
        <begin position="324"/>
        <end position="334"/>
    </location>
</feature>
<reference evidence="3 4" key="1">
    <citation type="submission" date="2014-03" db="EMBL/GenBank/DDBJ databases">
        <title>The genomes of two eusocial bee gut symbionts.</title>
        <authorList>
            <person name="Kwong W.K."/>
            <person name="Engel P."/>
            <person name="Koch H."/>
            <person name="Moran N.A."/>
        </authorList>
    </citation>
    <scope>NUCLEOTIDE SEQUENCE [LARGE SCALE GENOMIC DNA]</scope>
    <source>
        <strain evidence="4">wkB29</strain>
    </source>
</reference>
<feature type="compositionally biased region" description="Low complexity" evidence="1">
    <location>
        <begin position="364"/>
        <end position="380"/>
    </location>
</feature>
<organism evidence="3 4">
    <name type="scientific">Snodgrassella communis</name>
    <dbReference type="NCBI Taxonomy" id="2946699"/>
    <lineage>
        <taxon>Bacteria</taxon>
        <taxon>Pseudomonadati</taxon>
        <taxon>Pseudomonadota</taxon>
        <taxon>Betaproteobacteria</taxon>
        <taxon>Neisseriales</taxon>
        <taxon>Neisseriaceae</taxon>
        <taxon>Snodgrassella</taxon>
    </lineage>
</organism>
<gene>
    <name evidence="3" type="ORF">SALWKB29_1651</name>
</gene>
<dbReference type="PROSITE" id="PS51644">
    <property type="entry name" value="HTH_OST"/>
    <property type="match status" value="1"/>
</dbReference>
<dbReference type="Pfam" id="PF01936">
    <property type="entry name" value="NYN"/>
    <property type="match status" value="1"/>
</dbReference>
<comment type="caution">
    <text evidence="3">The sequence shown here is derived from an EMBL/GenBank/DDBJ whole genome shotgun (WGS) entry which is preliminary data.</text>
</comment>
<dbReference type="GO" id="GO:0003677">
    <property type="term" value="F:DNA binding"/>
    <property type="evidence" value="ECO:0007669"/>
    <property type="project" value="InterPro"/>
</dbReference>
<dbReference type="GO" id="GO:0004540">
    <property type="term" value="F:RNA nuclease activity"/>
    <property type="evidence" value="ECO:0007669"/>
    <property type="project" value="InterPro"/>
</dbReference>